<dbReference type="EMBL" id="JACWUN010000001">
    <property type="protein sequence ID" value="MBD1399084.1"/>
    <property type="molecule type" value="Genomic_DNA"/>
</dbReference>
<dbReference type="RefSeq" id="WP_191153364.1">
    <property type="nucleotide sequence ID" value="NZ_JACWUN010000001.1"/>
</dbReference>
<dbReference type="SUPFAM" id="SSF48371">
    <property type="entry name" value="ARM repeat"/>
    <property type="match status" value="1"/>
</dbReference>
<dbReference type="Gene3D" id="1.25.10.10">
    <property type="entry name" value="Leucine-rich Repeat Variant"/>
    <property type="match status" value="1"/>
</dbReference>
<dbReference type="AlphaFoldDB" id="A0A8J6R4F6"/>
<gene>
    <name evidence="1" type="ORF">ICT70_00180</name>
</gene>
<evidence type="ECO:0000313" key="2">
    <source>
        <dbReference type="Proteomes" id="UP000632828"/>
    </source>
</evidence>
<comment type="caution">
    <text evidence="1">The sequence shown here is derived from an EMBL/GenBank/DDBJ whole genome shotgun (WGS) entry which is preliminary data.</text>
</comment>
<sequence length="720" mass="81230">MNQQLNIDVIINQHENILKTMLVLSKHLSLYDEDNAVVQTASAKLLSGLKAAQAANLPVQISVAKNNFMVLGELLNPNNQLFSKYAYRMFQHGITTFTLTAELTIPSLYRFLRVIMGSPDDTWKADGIINLLEQKQIDGIIVTQMSRKDFLLVDGKDQADKNKIRSVADHFWERYARSLISAFADTDLDSLAQTGFDPALLARRLSLLLTGTTGEEQSQFNKALIRCITTTQAHYPKSERLEILIKLAELINHFDDEPRQEIVKELCKLPIPKTFAEDLCNNLSNKVILNALYQATSGQNYSSPMMLSLVMKLAESREVVSQQEINRLSRDEKGFLKKAGELLSNEDIAQYVPAEYQKTLLDVLADQQPPTVLSRELKSLKTSLEHFQIDLQTAQLSLYLLEHGPDKNQMPALYQQLVKSLQFYLDAGDFAGTLALCRSIFTQANHKDTQFPSNMIPSSLLKQAVTAACYQGKDHRIMLGDIIDLVGSPFISPLLELTISETNRTNRFFYLSCLKKLGQQVIDAAASYLDNNQWYVVRNMLLLLGELEAKEQLPRIRPLLNHSHTKVRQEALKTCLLLGDTLSIKEIMAGLHSKNRQEALNAILMTKLINHAEITKHLLAMLGEKSLFNFDLELKKNLVQALAEKVHPGALGVFSKILNGRNLFHRQGIEQLKIEIIRVLAKYPADQADPLLRQQLNKGNVEAANLARQILQRNKQEKNP</sequence>
<organism evidence="1 2">
    <name type="scientific">Pelovirga terrestris</name>
    <dbReference type="NCBI Taxonomy" id="2771352"/>
    <lineage>
        <taxon>Bacteria</taxon>
        <taxon>Pseudomonadati</taxon>
        <taxon>Thermodesulfobacteriota</taxon>
        <taxon>Desulfuromonadia</taxon>
        <taxon>Geobacterales</taxon>
        <taxon>Geobacteraceae</taxon>
        <taxon>Pelovirga</taxon>
    </lineage>
</organism>
<protein>
    <submittedName>
        <fullName evidence="1">HEAT repeat domain-containing protein</fullName>
    </submittedName>
</protein>
<dbReference type="Proteomes" id="UP000632828">
    <property type="component" value="Unassembled WGS sequence"/>
</dbReference>
<evidence type="ECO:0000313" key="1">
    <source>
        <dbReference type="EMBL" id="MBD1399084.1"/>
    </source>
</evidence>
<reference evidence="1" key="1">
    <citation type="submission" date="2020-09" db="EMBL/GenBank/DDBJ databases">
        <title>Pelobacter alkaliphilus sp. nov., a novel anaerobic arsenate-reducing bacterium from terrestrial mud volcano.</title>
        <authorList>
            <person name="Khomyakova M.A."/>
            <person name="Merkel A.Y."/>
            <person name="Slobodkin A.I."/>
        </authorList>
    </citation>
    <scope>NUCLEOTIDE SEQUENCE</scope>
    <source>
        <strain evidence="1">M08fum</strain>
    </source>
</reference>
<accession>A0A8J6R4F6</accession>
<name>A0A8J6R4F6_9BACT</name>
<dbReference type="InterPro" id="IPR011989">
    <property type="entry name" value="ARM-like"/>
</dbReference>
<keyword evidence="2" id="KW-1185">Reference proteome</keyword>
<proteinExistence type="predicted"/>
<dbReference type="InterPro" id="IPR016024">
    <property type="entry name" value="ARM-type_fold"/>
</dbReference>